<dbReference type="Pfam" id="PF01261">
    <property type="entry name" value="AP_endonuc_2"/>
    <property type="match status" value="1"/>
</dbReference>
<dbReference type="InterPro" id="IPR013022">
    <property type="entry name" value="Xyl_isomerase-like_TIM-brl"/>
</dbReference>
<dbReference type="AlphaFoldDB" id="A0A7X5WXE4"/>
<dbReference type="RefSeq" id="WP_167499809.1">
    <property type="nucleotide sequence ID" value="NZ_JAALLH010000001.1"/>
</dbReference>
<feature type="active site" description="Proton donor/acceptor" evidence="3">
    <location>
        <position position="252"/>
    </location>
</feature>
<dbReference type="NCBIfam" id="NF043033">
    <property type="entry name" value="OxoTetrIsom"/>
    <property type="match status" value="1"/>
</dbReference>
<dbReference type="GO" id="GO:0008903">
    <property type="term" value="F:hydroxypyruvate isomerase activity"/>
    <property type="evidence" value="ECO:0007669"/>
    <property type="project" value="TreeGrafter"/>
</dbReference>
<keyword evidence="1 2" id="KW-0413">Isomerase</keyword>
<dbReference type="InterPro" id="IPR026040">
    <property type="entry name" value="HyI-like"/>
</dbReference>
<dbReference type="GO" id="GO:0046487">
    <property type="term" value="P:glyoxylate metabolic process"/>
    <property type="evidence" value="ECO:0007669"/>
    <property type="project" value="TreeGrafter"/>
</dbReference>
<reference evidence="5 6" key="1">
    <citation type="submission" date="2020-02" db="EMBL/GenBank/DDBJ databases">
        <title>Streptomyces malaysiensis DSM14702 (JHCC583434, PFL_A843) Genome sequencing and assembly.</title>
        <authorList>
            <person name="Samborskyy M."/>
        </authorList>
    </citation>
    <scope>NUCLEOTIDE SEQUENCE [LARGE SCALE GENOMIC DNA]</scope>
    <source>
        <strain evidence="5 6">DSM 14702</strain>
    </source>
</reference>
<dbReference type="PIRSF" id="PIRSF006241">
    <property type="entry name" value="HyI"/>
    <property type="match status" value="1"/>
</dbReference>
<dbReference type="FunFam" id="3.20.20.150:FF:000007">
    <property type="entry name" value="Hydroxypyruvate isomerase"/>
    <property type="match status" value="1"/>
</dbReference>
<dbReference type="Gene3D" id="3.20.20.150">
    <property type="entry name" value="Divalent-metal-dependent TIM barrel enzymes"/>
    <property type="match status" value="1"/>
</dbReference>
<dbReference type="Proteomes" id="UP000536624">
    <property type="component" value="Unassembled WGS sequence"/>
</dbReference>
<evidence type="ECO:0000313" key="5">
    <source>
        <dbReference type="EMBL" id="NIY62772.1"/>
    </source>
</evidence>
<proteinExistence type="inferred from homology"/>
<dbReference type="InterPro" id="IPR036237">
    <property type="entry name" value="Xyl_isomerase-like_sf"/>
</dbReference>
<comment type="similarity">
    <text evidence="2">Belongs to the hyi family.</text>
</comment>
<dbReference type="PANTHER" id="PTHR43489">
    <property type="entry name" value="ISOMERASE"/>
    <property type="match status" value="1"/>
</dbReference>
<dbReference type="SUPFAM" id="SSF51658">
    <property type="entry name" value="Xylose isomerase-like"/>
    <property type="match status" value="1"/>
</dbReference>
<name>A0A7X5WXE4_STRMQ</name>
<evidence type="ECO:0000256" key="2">
    <source>
        <dbReference type="PIRNR" id="PIRNR006241"/>
    </source>
</evidence>
<comment type="caution">
    <text evidence="5">The sequence shown here is derived from an EMBL/GenBank/DDBJ whole genome shotgun (WGS) entry which is preliminary data.</text>
</comment>
<evidence type="ECO:0000256" key="1">
    <source>
        <dbReference type="ARBA" id="ARBA00023235"/>
    </source>
</evidence>
<evidence type="ECO:0000259" key="4">
    <source>
        <dbReference type="Pfam" id="PF01261"/>
    </source>
</evidence>
<dbReference type="PANTHER" id="PTHR43489:SF13">
    <property type="entry name" value="HYDROXYPYRUVATE ISOMERASE"/>
    <property type="match status" value="1"/>
</dbReference>
<evidence type="ECO:0000313" key="6">
    <source>
        <dbReference type="Proteomes" id="UP000536624"/>
    </source>
</evidence>
<dbReference type="EMBL" id="JAALLH010000001">
    <property type="protein sequence ID" value="NIY62772.1"/>
    <property type="molecule type" value="Genomic_DNA"/>
</dbReference>
<dbReference type="InterPro" id="IPR053398">
    <property type="entry name" value="HPT_OtnI_isomerases"/>
</dbReference>
<dbReference type="InterPro" id="IPR050417">
    <property type="entry name" value="Sugar_Epim/Isomerase"/>
</dbReference>
<organism evidence="5 6">
    <name type="scientific">Streptomyces malaysiensis</name>
    <dbReference type="NCBI Taxonomy" id="92644"/>
    <lineage>
        <taxon>Bacteria</taxon>
        <taxon>Bacillati</taxon>
        <taxon>Actinomycetota</taxon>
        <taxon>Actinomycetes</taxon>
        <taxon>Kitasatosporales</taxon>
        <taxon>Streptomycetaceae</taxon>
        <taxon>Streptomyces</taxon>
        <taxon>Streptomyces violaceusniger group</taxon>
    </lineage>
</organism>
<feature type="domain" description="Xylose isomerase-like TIM barrel" evidence="4">
    <location>
        <begin position="21"/>
        <end position="265"/>
    </location>
</feature>
<sequence length="274" mass="30249">MPRFAANLSMMYTEHDFLDRFAAASADGFEAVEYLFPYPYDATELRRRLDDHGLRQVLFNAPPGAWESGERGLAALPGREAELRSGIDRALEYAAELGCPRVHVMAGLVGPAGATPAEPTEPVEAAEHRDTYLANLGWAAERAAAAGVDILIEPINRRDMPGYFLNRQSEAHTVVREVAAPNLKVQLDLYHCQIVEGDLTTTLRRDLPTGRVGHLQIAGVPDRHEPDRGELNIHHLFGVIDDLGFDGWIGCEYIPRAGTSEGLGWRHDYRGDNA</sequence>
<gene>
    <name evidence="5" type="ORF">SMALB_0692</name>
</gene>
<evidence type="ECO:0000256" key="3">
    <source>
        <dbReference type="PIRSR" id="PIRSR006241-50"/>
    </source>
</evidence>
<protein>
    <submittedName>
        <fullName evidence="5">Xylose isomerase domain-containing protein</fullName>
    </submittedName>
</protein>
<accession>A0A7X5WXE4</accession>
<feature type="active site" description="Proton donor/acceptor" evidence="3">
    <location>
        <position position="153"/>
    </location>
</feature>